<dbReference type="Gene3D" id="1.25.10.10">
    <property type="entry name" value="Leucine-rich Repeat Variant"/>
    <property type="match status" value="1"/>
</dbReference>
<feature type="domain" description="Proteasome activator complex subunit 4-like HEAT repeat-like" evidence="12">
    <location>
        <begin position="1614"/>
        <end position="1817"/>
    </location>
</feature>
<evidence type="ECO:0000256" key="8">
    <source>
        <dbReference type="ARBA" id="ARBA00023242"/>
    </source>
</evidence>
<dbReference type="InterPro" id="IPR021843">
    <property type="entry name" value="PSME4_C"/>
</dbReference>
<name>A0A4Q1BKC6_TREME</name>
<dbReference type="OrthoDB" id="17907at2759"/>
<keyword evidence="13" id="KW-0647">Proteasome</keyword>
<keyword evidence="7" id="KW-0234">DNA repair</keyword>
<gene>
    <name evidence="13" type="ORF">M231_04553</name>
</gene>
<keyword evidence="6" id="KW-0227">DNA damage</keyword>
<evidence type="ECO:0000256" key="9">
    <source>
        <dbReference type="SAM" id="MobiDB-lite"/>
    </source>
</evidence>
<dbReference type="GO" id="GO:0010499">
    <property type="term" value="P:proteasomal ubiquitin-independent protein catabolic process"/>
    <property type="evidence" value="ECO:0007669"/>
    <property type="project" value="TreeGrafter"/>
</dbReference>
<dbReference type="InterPro" id="IPR011989">
    <property type="entry name" value="ARM-like"/>
</dbReference>
<evidence type="ECO:0000313" key="13">
    <source>
        <dbReference type="EMBL" id="RXK38179.1"/>
    </source>
</evidence>
<evidence type="ECO:0000256" key="4">
    <source>
        <dbReference type="ARBA" id="ARBA00022490"/>
    </source>
</evidence>
<comment type="caution">
    <text evidence="13">The sequence shown here is derived from an EMBL/GenBank/DDBJ whole genome shotgun (WGS) entry which is preliminary data.</text>
</comment>
<evidence type="ECO:0000256" key="2">
    <source>
        <dbReference type="ARBA" id="ARBA00004496"/>
    </source>
</evidence>
<dbReference type="STRING" id="5217.A0A4Q1BKC6"/>
<evidence type="ECO:0000313" key="14">
    <source>
        <dbReference type="Proteomes" id="UP000289152"/>
    </source>
</evidence>
<dbReference type="PANTHER" id="PTHR32170:SF3">
    <property type="entry name" value="PROTEASOME ACTIVATOR COMPLEX SUBUNIT 4"/>
    <property type="match status" value="1"/>
</dbReference>
<dbReference type="Pfam" id="PF11919">
    <property type="entry name" value="PSME4_C"/>
    <property type="match status" value="1"/>
</dbReference>
<feature type="domain" description="Proteasome activator complex subunit 4 C-terminal" evidence="10">
    <location>
        <begin position="2110"/>
        <end position="2192"/>
    </location>
</feature>
<dbReference type="InterPro" id="IPR035309">
    <property type="entry name" value="PSME4"/>
</dbReference>
<dbReference type="GO" id="GO:0006281">
    <property type="term" value="P:DNA repair"/>
    <property type="evidence" value="ECO:0007669"/>
    <property type="project" value="UniProtKB-KW"/>
</dbReference>
<dbReference type="GO" id="GO:0016607">
    <property type="term" value="C:nuclear speck"/>
    <property type="evidence" value="ECO:0007669"/>
    <property type="project" value="UniProtKB-SubCell"/>
</dbReference>
<accession>A0A4Q1BKC6</accession>
<proteinExistence type="inferred from homology"/>
<dbReference type="InParanoid" id="A0A4Q1BKC6"/>
<keyword evidence="4" id="KW-0963">Cytoplasm</keyword>
<evidence type="ECO:0000256" key="7">
    <source>
        <dbReference type="ARBA" id="ARBA00023204"/>
    </source>
</evidence>
<dbReference type="InterPro" id="IPR016024">
    <property type="entry name" value="ARM-type_fold"/>
</dbReference>
<protein>
    <submittedName>
        <fullName evidence="13">Proteasome activator subunit 4</fullName>
    </submittedName>
</protein>
<comment type="subcellular location">
    <subcellularLocation>
        <location evidence="2">Cytoplasm</location>
    </subcellularLocation>
    <subcellularLocation>
        <location evidence="1">Nucleus speckle</location>
    </subcellularLocation>
</comment>
<dbReference type="VEuPathDB" id="FungiDB:TREMEDRAFT_35609"/>
<evidence type="ECO:0000256" key="1">
    <source>
        <dbReference type="ARBA" id="ARBA00004324"/>
    </source>
</evidence>
<reference evidence="13 14" key="1">
    <citation type="submission" date="2016-06" db="EMBL/GenBank/DDBJ databases">
        <title>Evolution of pathogenesis and genome organization in the Tremellales.</title>
        <authorList>
            <person name="Cuomo C."/>
            <person name="Litvintseva A."/>
            <person name="Heitman J."/>
            <person name="Chen Y."/>
            <person name="Sun S."/>
            <person name="Springer D."/>
            <person name="Dromer F."/>
            <person name="Young S."/>
            <person name="Zeng Q."/>
            <person name="Chapman S."/>
            <person name="Gujja S."/>
            <person name="Saif S."/>
            <person name="Birren B."/>
        </authorList>
    </citation>
    <scope>NUCLEOTIDE SEQUENCE [LARGE SCALE GENOMIC DNA]</scope>
    <source>
        <strain evidence="13 14">ATCC 28783</strain>
    </source>
</reference>
<dbReference type="Pfam" id="PF23096">
    <property type="entry name" value="HEAT_PSME4"/>
    <property type="match status" value="1"/>
</dbReference>
<dbReference type="GO" id="GO:0005829">
    <property type="term" value="C:cytosol"/>
    <property type="evidence" value="ECO:0007669"/>
    <property type="project" value="TreeGrafter"/>
</dbReference>
<sequence>MILDSAFIKSAISHPTFETPPEEQYYEEEYEEGDEEDFDIEAEIAKLEEELLESDSEDDIWPMGSAWPSAVPNRLGEPRRIGDGDAFLSFTPHSSSIIYVLLITAPPSEPCATLLAMRPPKPRQWCWHPAFSNSARLCDAGVIVQPERPDAPHALQEMPSMDLDDWILPCNPPTNADGTQDDDPRLSCLGLPLSLPYEVETLAEMDDRLEVICTKIIECIKAREWGHGFRVWDAALNSWLSMGYPMKKQMKIKLLFLYWEILFVPTVPSAILEDVGNQVTNFLGDRNLNIYDFRIPWRPLYDALYQELFPHPNKLKRHSPNLSTMFLNVAESAQRFFHPGDVDEMLEVILPTLEPDMDSILATQAFLVHFLPITHCQKWLPLIFRLWQGFNSGLWDDQASDLMGQLAINHVDPGRSDPSFIERIPRGIFNTPEEEANSPNHNRILRSHKARLLDVAGEIVEDDDGLDYYAKESLLPPEINMADPNWPGIRKDIGIFTEREFEFLMSKCLRSLNVPVGGALASQNAMSITQADQRTSRKILDAKKPIDRVQSLAETIIYSISEDAPLLPPSGTDVSGTSTPLPVPSAISRLQNGLKLQKTNSSDSLAVAGQKSEAERRYLGGSKALDHLRSLLTSCESYFHPSNSGDWSAFLNAFLTHLAGNFLERWKNEQAPNCKTPQEWRLTSTIKREFVLCLRPLALSAMFDKDNRSAGPAVSALKKLAVLEPDLIMPALMERATPSLQGLEETHRTTAVTYALAALSQPFSARQLWRMGGMFVADIFTLLLPGIDLNDPSKTTLACMAISSIVDFICVGDISEVEREEYEKVTPGVRALRKVEMIKTEDDPDDPASFEIEDLCPDDVDERIRMATAAFRDWVPEFIGRVLLLFSNLPEEGGSSGRAGGKLEEVVIQSVLHTCGNVFGALSPKLFDAALEQIFEYASTTCRPNAVGAVGDLVRNLAAIDAKKTMDKFLPMCHTRIINELKGGASSMRTTTTSIPLPSDAALHWWQAILCGLLIPGHIELSDPAYRSQILELLRAMVQSTFSERGYSWTGKLIESCMICLTAIKTEEVGMLNRDEVQSDDYNFNHTQYWGKLYRAVEVQLSWRVPSASDVLMAFDIMAIADEAAERLDELSKQNGLGDKVWTNDFCRAISVVDRVLRGSSTFVAEHQDMKTGGLPVESYLPSELTTVPKPFKAGHVLSDPDDPQFQKALAWRTRIGEMLFRVASALQNAGDSDSSVETTRAIVTTLGNYLTAYGMRSKHYSTSQTAYSTLVALKRLFESQRKHHRTVHVKAAIVHHQNRLASLTYWRRRSELDDRLIRCMLAFCLSPFVRIRRSAQSQLDSITRVYRGCWALCFPALFDALKPGTDPDTMKGALYVLRYNIVGISRIGRDWKDLPRLAEYLLQAHHENKTSVQALVSKATDELIVRMKEPSSIRLDVNTEAMDKAADELVSLFEGDHKPNQETVEKVKKALIEVDKEQDEQVDKFTDRVLEIIKDPTLNWKYALQGGRFLLAMSRKDKPVDVRLTRYFMEGVMNPHPRIRDYGFFGTTRLLFSLALRSLCPTPKQLLLQEPLDALSKTIELTDTSEEFSKRYLSSFREPLPEDPTQAQMQDRTTTGWFVWGKTMEVVRLNGWEEQSWIIDPSSKEALEVVNEIVNKPGLWQSVADYWAQEDNRKYPSSTHIDFVLCIAQIVGISLFHSIRPIIEGWLEEMDRTKVYDRHKIRAMWEFLAGFLRGLEEWTGKERAEFWEWLTPRLPDLYGMIRHDTVKCWDSSIEYVLNDKDPRRHKPLVDFCINTALSADFASGSAFDLTRRVNLVRSLLRCFTWRFNAWSDDFIDLYFRSVSCPYADVRTLMASVLNGVDQYKFHPSYPSVKTFVDDVLGDPGYEKDIMQIKSGRFEPQLREIMDSLPKWKLERPHGPQAVLSTHDTSALTILMWLTTELLDVHAAAVFPYIIPLLPEIFELRDLNDNPDLQRCATRLLGMITSITPSLDLIEPLMASLIDIMQTSTSWRTRINAMPILSLFYFRNLSLLSETCKAKCLEVASMCLRDTTQEVREMASTTLSGFLRVSQRPMVVVLKDRFTREIKASSLPKRRGPPGQVNPEYQAKLVQLHGAVLGATALVDAFPYTVPKFMPKLLAEVLAPRVSEPPPISTTIRECVANFKRTHEKYQDKFTEDELSAMNYAQAGNSYCQCCFLFSIDHPCSTSPASLPPNLVGLSGYWPWHA</sequence>
<keyword evidence="14" id="KW-1185">Reference proteome</keyword>
<evidence type="ECO:0000259" key="11">
    <source>
        <dbReference type="Pfam" id="PF16507"/>
    </source>
</evidence>
<dbReference type="GO" id="GO:0016504">
    <property type="term" value="F:peptidase activator activity"/>
    <property type="evidence" value="ECO:0007669"/>
    <property type="project" value="InterPro"/>
</dbReference>
<evidence type="ECO:0000259" key="12">
    <source>
        <dbReference type="Pfam" id="PF23096"/>
    </source>
</evidence>
<feature type="compositionally biased region" description="Acidic residues" evidence="9">
    <location>
        <begin position="20"/>
        <end position="36"/>
    </location>
</feature>
<comment type="similarity">
    <text evidence="3">Belongs to the BLM10 family.</text>
</comment>
<evidence type="ECO:0000259" key="10">
    <source>
        <dbReference type="Pfam" id="PF11919"/>
    </source>
</evidence>
<dbReference type="Proteomes" id="UP000289152">
    <property type="component" value="Unassembled WGS sequence"/>
</dbReference>
<dbReference type="InterPro" id="IPR032430">
    <property type="entry name" value="Blm10_mid"/>
</dbReference>
<keyword evidence="5" id="KW-0677">Repeat</keyword>
<dbReference type="InterPro" id="IPR055455">
    <property type="entry name" value="HEAT_PSME4"/>
</dbReference>
<evidence type="ECO:0000256" key="6">
    <source>
        <dbReference type="ARBA" id="ARBA00022763"/>
    </source>
</evidence>
<dbReference type="Pfam" id="PF16507">
    <property type="entry name" value="HEAT_PSME4_mid"/>
    <property type="match status" value="1"/>
</dbReference>
<evidence type="ECO:0000256" key="3">
    <source>
        <dbReference type="ARBA" id="ARBA00005739"/>
    </source>
</evidence>
<organism evidence="13 14">
    <name type="scientific">Tremella mesenterica</name>
    <name type="common">Jelly fungus</name>
    <dbReference type="NCBI Taxonomy" id="5217"/>
    <lineage>
        <taxon>Eukaryota</taxon>
        <taxon>Fungi</taxon>
        <taxon>Dikarya</taxon>
        <taxon>Basidiomycota</taxon>
        <taxon>Agaricomycotina</taxon>
        <taxon>Tremellomycetes</taxon>
        <taxon>Tremellales</taxon>
        <taxon>Tremellaceae</taxon>
        <taxon>Tremella</taxon>
    </lineage>
</organism>
<dbReference type="EMBL" id="SDIL01000052">
    <property type="protein sequence ID" value="RXK38179.1"/>
    <property type="molecule type" value="Genomic_DNA"/>
</dbReference>
<dbReference type="GO" id="GO:0070628">
    <property type="term" value="F:proteasome binding"/>
    <property type="evidence" value="ECO:0007669"/>
    <property type="project" value="InterPro"/>
</dbReference>
<feature type="region of interest" description="Disordered" evidence="9">
    <location>
        <begin position="13"/>
        <end position="36"/>
    </location>
</feature>
<evidence type="ECO:0000256" key="5">
    <source>
        <dbReference type="ARBA" id="ARBA00022737"/>
    </source>
</evidence>
<keyword evidence="8" id="KW-0539">Nucleus</keyword>
<dbReference type="SUPFAM" id="SSF48371">
    <property type="entry name" value="ARM repeat"/>
    <property type="match status" value="2"/>
</dbReference>
<dbReference type="GO" id="GO:0000502">
    <property type="term" value="C:proteasome complex"/>
    <property type="evidence" value="ECO:0007669"/>
    <property type="project" value="UniProtKB-KW"/>
</dbReference>
<feature type="domain" description="Proteasome activator Blm10 middle HEAT repeats region" evidence="11">
    <location>
        <begin position="628"/>
        <end position="1163"/>
    </location>
</feature>
<dbReference type="PANTHER" id="PTHR32170">
    <property type="entry name" value="PROTEASOME ACTIVATOR COMPLEX SUBUNIT 4"/>
    <property type="match status" value="1"/>
</dbReference>